<proteinExistence type="predicted"/>
<dbReference type="AlphaFoldDB" id="A0AAN7QPA5"/>
<evidence type="ECO:0000313" key="2">
    <source>
        <dbReference type="Proteomes" id="UP001353858"/>
    </source>
</evidence>
<name>A0AAN7QPA5_9COLE</name>
<protein>
    <submittedName>
        <fullName evidence="1">Uncharacterized protein</fullName>
    </submittedName>
</protein>
<gene>
    <name evidence="1" type="ORF">RN001_003794</name>
</gene>
<dbReference type="SUPFAM" id="SSF56349">
    <property type="entry name" value="DNA breaking-rejoining enzymes"/>
    <property type="match status" value="1"/>
</dbReference>
<keyword evidence="2" id="KW-1185">Reference proteome</keyword>
<evidence type="ECO:0000313" key="1">
    <source>
        <dbReference type="EMBL" id="KAK4887523.1"/>
    </source>
</evidence>
<dbReference type="Proteomes" id="UP001353858">
    <property type="component" value="Unassembled WGS sequence"/>
</dbReference>
<comment type="caution">
    <text evidence="1">The sequence shown here is derived from an EMBL/GenBank/DDBJ whole genome shotgun (WGS) entry which is preliminary data.</text>
</comment>
<organism evidence="1 2">
    <name type="scientific">Aquatica leii</name>
    <dbReference type="NCBI Taxonomy" id="1421715"/>
    <lineage>
        <taxon>Eukaryota</taxon>
        <taxon>Metazoa</taxon>
        <taxon>Ecdysozoa</taxon>
        <taxon>Arthropoda</taxon>
        <taxon>Hexapoda</taxon>
        <taxon>Insecta</taxon>
        <taxon>Pterygota</taxon>
        <taxon>Neoptera</taxon>
        <taxon>Endopterygota</taxon>
        <taxon>Coleoptera</taxon>
        <taxon>Polyphaga</taxon>
        <taxon>Elateriformia</taxon>
        <taxon>Elateroidea</taxon>
        <taxon>Lampyridae</taxon>
        <taxon>Luciolinae</taxon>
        <taxon>Aquatica</taxon>
    </lineage>
</organism>
<dbReference type="GO" id="GO:0003677">
    <property type="term" value="F:DNA binding"/>
    <property type="evidence" value="ECO:0007669"/>
    <property type="project" value="InterPro"/>
</dbReference>
<sequence>MEANGRFVEIPQYTLDEAAAASSELLPMKITVRYIKEYEVFTTWSKTKNVCDINKGILLCYVTKLWKMFAPSTLWAKISMLKTYLKHSRLYEKVFTLLRSKSKCYIPNTAKILITEKMTKYLLQASDEQDLLEKVITIFGIFGACRREELLLLCRDKIENAG</sequence>
<dbReference type="EMBL" id="JARPUR010000001">
    <property type="protein sequence ID" value="KAK4887523.1"/>
    <property type="molecule type" value="Genomic_DNA"/>
</dbReference>
<dbReference type="InterPro" id="IPR011010">
    <property type="entry name" value="DNA_brk_join_enz"/>
</dbReference>
<accession>A0AAN7QPA5</accession>
<reference evidence="2" key="1">
    <citation type="submission" date="2023-01" db="EMBL/GenBank/DDBJ databases">
        <title>Key to firefly adult light organ development and bioluminescence: homeobox transcription factors regulate luciferase expression and transportation to peroxisome.</title>
        <authorList>
            <person name="Fu X."/>
        </authorList>
    </citation>
    <scope>NUCLEOTIDE SEQUENCE [LARGE SCALE GENOMIC DNA]</scope>
</reference>